<feature type="chain" id="PRO_5042499054" description="Peptidase S1 domain-containing protein" evidence="10">
    <location>
        <begin position="19"/>
        <end position="250"/>
    </location>
</feature>
<keyword evidence="2" id="KW-0964">Secreted</keyword>
<dbReference type="FunFam" id="2.40.10.10:FF:000068">
    <property type="entry name" value="transmembrane protease serine 2"/>
    <property type="match status" value="1"/>
</dbReference>
<dbReference type="SUPFAM" id="SSF50494">
    <property type="entry name" value="Trypsin-like serine proteases"/>
    <property type="match status" value="1"/>
</dbReference>
<dbReference type="PROSITE" id="PS50240">
    <property type="entry name" value="TRYPSIN_DOM"/>
    <property type="match status" value="1"/>
</dbReference>
<evidence type="ECO:0000259" key="11">
    <source>
        <dbReference type="PROSITE" id="PS50240"/>
    </source>
</evidence>
<evidence type="ECO:0000256" key="4">
    <source>
        <dbReference type="ARBA" id="ARBA00022729"/>
    </source>
</evidence>
<feature type="signal peptide" evidence="10">
    <location>
        <begin position="1"/>
        <end position="18"/>
    </location>
</feature>
<comment type="similarity">
    <text evidence="9">Belongs to the peptidase S1 family. CLIP subfamily.</text>
</comment>
<dbReference type="GO" id="GO:0004252">
    <property type="term" value="F:serine-type endopeptidase activity"/>
    <property type="evidence" value="ECO:0007669"/>
    <property type="project" value="InterPro"/>
</dbReference>
<evidence type="ECO:0000256" key="3">
    <source>
        <dbReference type="ARBA" id="ARBA00022670"/>
    </source>
</evidence>
<evidence type="ECO:0000256" key="10">
    <source>
        <dbReference type="SAM" id="SignalP"/>
    </source>
</evidence>
<dbReference type="InterPro" id="IPR050430">
    <property type="entry name" value="Peptidase_S1"/>
</dbReference>
<proteinExistence type="inferred from homology"/>
<evidence type="ECO:0000256" key="8">
    <source>
        <dbReference type="ARBA" id="ARBA00023157"/>
    </source>
</evidence>
<evidence type="ECO:0000313" key="13">
    <source>
        <dbReference type="Proteomes" id="UP000075880"/>
    </source>
</evidence>
<dbReference type="Pfam" id="PF00089">
    <property type="entry name" value="Trypsin"/>
    <property type="match status" value="1"/>
</dbReference>
<evidence type="ECO:0000256" key="1">
    <source>
        <dbReference type="ARBA" id="ARBA00004613"/>
    </source>
</evidence>
<evidence type="ECO:0000256" key="6">
    <source>
        <dbReference type="ARBA" id="ARBA00022825"/>
    </source>
</evidence>
<evidence type="ECO:0000313" key="12">
    <source>
        <dbReference type="EnsemblMetazoa" id="ENSAATROPP005713"/>
    </source>
</evidence>
<dbReference type="PANTHER" id="PTHR24276:SF97">
    <property type="entry name" value="GH13245P2-RELATED"/>
    <property type="match status" value="1"/>
</dbReference>
<dbReference type="GO" id="GO:0006508">
    <property type="term" value="P:proteolysis"/>
    <property type="evidence" value="ECO:0007669"/>
    <property type="project" value="UniProtKB-KW"/>
</dbReference>
<dbReference type="AlphaFoldDB" id="A0AAG5D4Z5"/>
<protein>
    <recommendedName>
        <fullName evidence="11">Peptidase S1 domain-containing protein</fullName>
    </recommendedName>
</protein>
<dbReference type="GO" id="GO:0005576">
    <property type="term" value="C:extracellular region"/>
    <property type="evidence" value="ECO:0007669"/>
    <property type="project" value="UniProtKB-SubCell"/>
</dbReference>
<evidence type="ECO:0000256" key="2">
    <source>
        <dbReference type="ARBA" id="ARBA00022525"/>
    </source>
</evidence>
<keyword evidence="7" id="KW-0865">Zymogen</keyword>
<evidence type="ECO:0000256" key="5">
    <source>
        <dbReference type="ARBA" id="ARBA00022801"/>
    </source>
</evidence>
<reference evidence="12" key="1">
    <citation type="submission" date="2024-04" db="UniProtKB">
        <authorList>
            <consortium name="EnsemblMetazoa"/>
        </authorList>
    </citation>
    <scope>IDENTIFICATION</scope>
    <source>
        <strain evidence="12">EBRO</strain>
    </source>
</reference>
<feature type="domain" description="Peptidase S1" evidence="11">
    <location>
        <begin position="11"/>
        <end position="234"/>
    </location>
</feature>
<dbReference type="SMART" id="SM00020">
    <property type="entry name" value="Tryp_SPc"/>
    <property type="match status" value="1"/>
</dbReference>
<name>A0AAG5D4Z5_ANOAO</name>
<comment type="subcellular location">
    <subcellularLocation>
        <location evidence="1">Secreted</location>
    </subcellularLocation>
</comment>
<dbReference type="Gene3D" id="2.40.10.10">
    <property type="entry name" value="Trypsin-like serine proteases"/>
    <property type="match status" value="2"/>
</dbReference>
<dbReference type="InterPro" id="IPR043504">
    <property type="entry name" value="Peptidase_S1_PA_chymotrypsin"/>
</dbReference>
<keyword evidence="8" id="KW-1015">Disulfide bond</keyword>
<keyword evidence="13" id="KW-1185">Reference proteome</keyword>
<organism evidence="12 13">
    <name type="scientific">Anopheles atroparvus</name>
    <name type="common">European mosquito</name>
    <dbReference type="NCBI Taxonomy" id="41427"/>
    <lineage>
        <taxon>Eukaryota</taxon>
        <taxon>Metazoa</taxon>
        <taxon>Ecdysozoa</taxon>
        <taxon>Arthropoda</taxon>
        <taxon>Hexapoda</taxon>
        <taxon>Insecta</taxon>
        <taxon>Pterygota</taxon>
        <taxon>Neoptera</taxon>
        <taxon>Endopterygota</taxon>
        <taxon>Diptera</taxon>
        <taxon>Nematocera</taxon>
        <taxon>Culicoidea</taxon>
        <taxon>Culicidae</taxon>
        <taxon>Anophelinae</taxon>
        <taxon>Anopheles</taxon>
    </lineage>
</organism>
<dbReference type="Proteomes" id="UP000075880">
    <property type="component" value="Unassembled WGS sequence"/>
</dbReference>
<dbReference type="InterPro" id="IPR001254">
    <property type="entry name" value="Trypsin_dom"/>
</dbReference>
<evidence type="ECO:0000256" key="7">
    <source>
        <dbReference type="ARBA" id="ARBA00023145"/>
    </source>
</evidence>
<dbReference type="PANTHER" id="PTHR24276">
    <property type="entry name" value="POLYSERASE-RELATED"/>
    <property type="match status" value="1"/>
</dbReference>
<keyword evidence="5" id="KW-0378">Hydrolase</keyword>
<keyword evidence="4 10" id="KW-0732">Signal</keyword>
<dbReference type="EnsemblMetazoa" id="ENSAATROPT006277">
    <property type="protein sequence ID" value="ENSAATROPP005713"/>
    <property type="gene ID" value="ENSAATROPG005082"/>
</dbReference>
<evidence type="ECO:0000256" key="9">
    <source>
        <dbReference type="ARBA" id="ARBA00024195"/>
    </source>
</evidence>
<sequence length="250" mass="27438">MGPTLALLLLVCGGYASGQLKNDRPNLVGPYHVSLQVNGRQYCGGTIVDDRWILTAGKCYNEYSKENSTAVVGTNNLQTGGTSYLIDRFIVHSRFQSKQFGIPHNIALVRLTTPLVYNKFVEKIEISDKHVPDNATLSSVGTDKSINMVKALPQEECLRQYHNTIMGPFVNVGNLCTVNPADQRPTFGITGSGLILEGKLVGVFRSPGLLGRYSYPNANTRVSYYHDWIQTTIANNSDEAAITGRPSVRN</sequence>
<keyword evidence="3" id="KW-0645">Protease</keyword>
<accession>A0AAG5D4Z5</accession>
<keyword evidence="6" id="KW-0720">Serine protease</keyword>
<dbReference type="InterPro" id="IPR009003">
    <property type="entry name" value="Peptidase_S1_PA"/>
</dbReference>